<evidence type="ECO:0000256" key="3">
    <source>
        <dbReference type="ARBA" id="ARBA00022448"/>
    </source>
</evidence>
<evidence type="ECO:0000256" key="1">
    <source>
        <dbReference type="ARBA" id="ARBA00004651"/>
    </source>
</evidence>
<evidence type="ECO:0000313" key="10">
    <source>
        <dbReference type="EMBL" id="THF83286.1"/>
    </source>
</evidence>
<feature type="transmembrane region" description="Helical" evidence="9">
    <location>
        <begin position="243"/>
        <end position="263"/>
    </location>
</feature>
<evidence type="ECO:0000256" key="2">
    <source>
        <dbReference type="ARBA" id="ARBA00007935"/>
    </source>
</evidence>
<dbReference type="SUPFAM" id="SSF81345">
    <property type="entry name" value="ABC transporter involved in vitamin B12 uptake, BtuC"/>
    <property type="match status" value="1"/>
</dbReference>
<dbReference type="EMBL" id="SSOB01000005">
    <property type="protein sequence ID" value="THF83286.1"/>
    <property type="molecule type" value="Genomic_DNA"/>
</dbReference>
<keyword evidence="4" id="KW-1003">Cell membrane</keyword>
<feature type="transmembrane region" description="Helical" evidence="9">
    <location>
        <begin position="106"/>
        <end position="123"/>
    </location>
</feature>
<dbReference type="GO" id="GO:0033214">
    <property type="term" value="P:siderophore-iron import into cell"/>
    <property type="evidence" value="ECO:0007669"/>
    <property type="project" value="TreeGrafter"/>
</dbReference>
<comment type="subcellular location">
    <subcellularLocation>
        <location evidence="1">Cell membrane</location>
        <topology evidence="1">Multi-pass membrane protein</topology>
    </subcellularLocation>
</comment>
<feature type="transmembrane region" description="Helical" evidence="9">
    <location>
        <begin position="352"/>
        <end position="368"/>
    </location>
</feature>
<dbReference type="PANTHER" id="PTHR30472:SF58">
    <property type="entry name" value="IRON(3+)-HYDROXAMATE IMPORT SYSTEM PERMEASE PROTEIN FHUB"/>
    <property type="match status" value="1"/>
</dbReference>
<comment type="caution">
    <text evidence="10">The sequence shown here is derived from an EMBL/GenBank/DDBJ whole genome shotgun (WGS) entry which is preliminary data.</text>
</comment>
<dbReference type="FunFam" id="1.10.3470.10:FF:000001">
    <property type="entry name" value="Vitamin B12 ABC transporter permease BtuC"/>
    <property type="match status" value="1"/>
</dbReference>
<protein>
    <submittedName>
        <fullName evidence="10">Iron ABC transporter permease</fullName>
    </submittedName>
</protein>
<evidence type="ECO:0000256" key="9">
    <source>
        <dbReference type="SAM" id="Phobius"/>
    </source>
</evidence>
<sequence>MEVPRRRQEQPRVPARSGPVLGQRSDLPAAAGAGAGADNYGTGRFLNRAAGVILTLGLAALAFSIAVSVSLGAADIKLRVVGEAIFRFDKELTEHQVIRQLRLPRVLGAALVGACFAVAGAIMQGMTRNPLADSGLLGLNAGAEFVLAVIFAFYPGMAYSSLILYSFLGAGLGAGVVYGIGSIARGGLTPVRLVLAGAAFSALLGALSQGIALYYRVGQDIARYYGGGLAGTTWQQLKIMAPWLAAALACAIVLSRSITLLSMGDDVARGLGLRTTRVKLAGMLIVLVLAGAAVSVAGAVGFIGLLVPHLTRKLVGVDYRWIIPCSAVLGGLLVVLADLAARTVHIPYETPVGALISLIGVPFFLYLARRERREL</sequence>
<accession>A0A4S4CBM7</accession>
<dbReference type="CDD" id="cd06550">
    <property type="entry name" value="TM_ABC_iron-siderophores_like"/>
    <property type="match status" value="1"/>
</dbReference>
<dbReference type="GO" id="GO:0022857">
    <property type="term" value="F:transmembrane transporter activity"/>
    <property type="evidence" value="ECO:0007669"/>
    <property type="project" value="InterPro"/>
</dbReference>
<feature type="region of interest" description="Disordered" evidence="8">
    <location>
        <begin position="1"/>
        <end position="24"/>
    </location>
</feature>
<feature type="transmembrane region" description="Helical" evidence="9">
    <location>
        <begin position="49"/>
        <end position="69"/>
    </location>
</feature>
<keyword evidence="7 9" id="KW-0472">Membrane</keyword>
<feature type="compositionally biased region" description="Basic and acidic residues" evidence="8">
    <location>
        <begin position="1"/>
        <end position="10"/>
    </location>
</feature>
<dbReference type="InterPro" id="IPR037294">
    <property type="entry name" value="ABC_BtuC-like"/>
</dbReference>
<feature type="transmembrane region" description="Helical" evidence="9">
    <location>
        <begin position="283"/>
        <end position="307"/>
    </location>
</feature>
<organism evidence="10 11">
    <name type="scientific">Cohnella fermenti</name>
    <dbReference type="NCBI Taxonomy" id="2565925"/>
    <lineage>
        <taxon>Bacteria</taxon>
        <taxon>Bacillati</taxon>
        <taxon>Bacillota</taxon>
        <taxon>Bacilli</taxon>
        <taxon>Bacillales</taxon>
        <taxon>Paenibacillaceae</taxon>
        <taxon>Cohnella</taxon>
    </lineage>
</organism>
<dbReference type="Proteomes" id="UP000310636">
    <property type="component" value="Unassembled WGS sequence"/>
</dbReference>
<dbReference type="Gene3D" id="1.10.3470.10">
    <property type="entry name" value="ABC transporter involved in vitamin B12 uptake, BtuC"/>
    <property type="match status" value="1"/>
</dbReference>
<dbReference type="InterPro" id="IPR000522">
    <property type="entry name" value="ABC_transptr_permease_BtuC"/>
</dbReference>
<feature type="transmembrane region" description="Helical" evidence="9">
    <location>
        <begin position="135"/>
        <end position="155"/>
    </location>
</feature>
<feature type="transmembrane region" description="Helical" evidence="9">
    <location>
        <begin position="193"/>
        <end position="215"/>
    </location>
</feature>
<dbReference type="GO" id="GO:0005886">
    <property type="term" value="C:plasma membrane"/>
    <property type="evidence" value="ECO:0007669"/>
    <property type="project" value="UniProtKB-SubCell"/>
</dbReference>
<dbReference type="OrthoDB" id="9811721at2"/>
<gene>
    <name evidence="10" type="ORF">E6C55_05380</name>
</gene>
<feature type="transmembrane region" description="Helical" evidence="9">
    <location>
        <begin position="162"/>
        <end position="181"/>
    </location>
</feature>
<proteinExistence type="inferred from homology"/>
<evidence type="ECO:0000256" key="6">
    <source>
        <dbReference type="ARBA" id="ARBA00022989"/>
    </source>
</evidence>
<evidence type="ECO:0000256" key="7">
    <source>
        <dbReference type="ARBA" id="ARBA00023136"/>
    </source>
</evidence>
<keyword evidence="5 9" id="KW-0812">Transmembrane</keyword>
<keyword evidence="3" id="KW-0813">Transport</keyword>
<evidence type="ECO:0000256" key="5">
    <source>
        <dbReference type="ARBA" id="ARBA00022692"/>
    </source>
</evidence>
<dbReference type="Pfam" id="PF01032">
    <property type="entry name" value="FecCD"/>
    <property type="match status" value="1"/>
</dbReference>
<comment type="similarity">
    <text evidence="2">Belongs to the binding-protein-dependent transport system permease family. FecCD subfamily.</text>
</comment>
<evidence type="ECO:0000256" key="8">
    <source>
        <dbReference type="SAM" id="MobiDB-lite"/>
    </source>
</evidence>
<dbReference type="PANTHER" id="PTHR30472">
    <property type="entry name" value="FERRIC ENTEROBACTIN TRANSPORT SYSTEM PERMEASE PROTEIN"/>
    <property type="match status" value="1"/>
</dbReference>
<name>A0A4S4CBM7_9BACL</name>
<reference evidence="10 11" key="1">
    <citation type="submission" date="2019-04" db="EMBL/GenBank/DDBJ databases">
        <title>Cohnella sp. nov. isolated from preserved vegetables.</title>
        <authorList>
            <person name="Lin S.-Y."/>
            <person name="Hung M.-H."/>
            <person name="Young C.-C."/>
        </authorList>
    </citation>
    <scope>NUCLEOTIDE SEQUENCE [LARGE SCALE GENOMIC DNA]</scope>
    <source>
        <strain evidence="10 11">CC-MHH1044</strain>
    </source>
</reference>
<dbReference type="AlphaFoldDB" id="A0A4S4CBM7"/>
<keyword evidence="6 9" id="KW-1133">Transmembrane helix</keyword>
<evidence type="ECO:0000313" key="11">
    <source>
        <dbReference type="Proteomes" id="UP000310636"/>
    </source>
</evidence>
<evidence type="ECO:0000256" key="4">
    <source>
        <dbReference type="ARBA" id="ARBA00022475"/>
    </source>
</evidence>
<feature type="transmembrane region" description="Helical" evidence="9">
    <location>
        <begin position="319"/>
        <end position="340"/>
    </location>
</feature>
<keyword evidence="11" id="KW-1185">Reference proteome</keyword>